<protein>
    <recommendedName>
        <fullName evidence="3">Response regulator receiver protein</fullName>
    </recommendedName>
</protein>
<proteinExistence type="predicted"/>
<evidence type="ECO:0000313" key="1">
    <source>
        <dbReference type="EMBL" id="MDT3404882.1"/>
    </source>
</evidence>
<accession>A0ABU3GYM7</accession>
<dbReference type="RefSeq" id="WP_311952706.1">
    <property type="nucleotide sequence ID" value="NZ_JAVLVU010000001.1"/>
</dbReference>
<comment type="caution">
    <text evidence="1">The sequence shown here is derived from an EMBL/GenBank/DDBJ whole genome shotgun (WGS) entry which is preliminary data.</text>
</comment>
<organism evidence="1 2">
    <name type="scientific">Mucilaginibacter terrae</name>
    <dbReference type="NCBI Taxonomy" id="1955052"/>
    <lineage>
        <taxon>Bacteria</taxon>
        <taxon>Pseudomonadati</taxon>
        <taxon>Bacteroidota</taxon>
        <taxon>Sphingobacteriia</taxon>
        <taxon>Sphingobacteriales</taxon>
        <taxon>Sphingobacteriaceae</taxon>
        <taxon>Mucilaginibacter</taxon>
    </lineage>
</organism>
<sequence>MSDKVKILAIGRNEDILQTVVRLINNNAEWEGAGAVTDKDAVQAFDHEVFDLIMLCSGIEPESEENLRAYFTAHRPHTKIIQHYGGGSGLLSAEIYQALAGESRI</sequence>
<dbReference type="EMBL" id="JAVLVU010000001">
    <property type="protein sequence ID" value="MDT3404882.1"/>
    <property type="molecule type" value="Genomic_DNA"/>
</dbReference>
<evidence type="ECO:0008006" key="3">
    <source>
        <dbReference type="Google" id="ProtNLM"/>
    </source>
</evidence>
<reference evidence="2" key="1">
    <citation type="submission" date="2023-07" db="EMBL/GenBank/DDBJ databases">
        <title>Functional and genomic diversity of the sorghum phyllosphere microbiome.</title>
        <authorList>
            <person name="Shade A."/>
        </authorList>
    </citation>
    <scope>NUCLEOTIDE SEQUENCE [LARGE SCALE GENOMIC DNA]</scope>
    <source>
        <strain evidence="2">SORGH_AS_0422</strain>
    </source>
</reference>
<dbReference type="Proteomes" id="UP001258315">
    <property type="component" value="Unassembled WGS sequence"/>
</dbReference>
<keyword evidence="2" id="KW-1185">Reference proteome</keyword>
<gene>
    <name evidence="1" type="ORF">QE417_003954</name>
</gene>
<name>A0ABU3GYM7_9SPHI</name>
<evidence type="ECO:0000313" key="2">
    <source>
        <dbReference type="Proteomes" id="UP001258315"/>
    </source>
</evidence>